<organism evidence="8 9">
    <name type="scientific">Porites evermanni</name>
    <dbReference type="NCBI Taxonomy" id="104178"/>
    <lineage>
        <taxon>Eukaryota</taxon>
        <taxon>Metazoa</taxon>
        <taxon>Cnidaria</taxon>
        <taxon>Anthozoa</taxon>
        <taxon>Hexacorallia</taxon>
        <taxon>Scleractinia</taxon>
        <taxon>Fungiina</taxon>
        <taxon>Poritidae</taxon>
        <taxon>Porites</taxon>
    </lineage>
</organism>
<dbReference type="Gene3D" id="6.10.140.2220">
    <property type="match status" value="1"/>
</dbReference>
<dbReference type="PANTHER" id="PTHR47691:SF3">
    <property type="entry name" value="HTH-TYPE TRANSCRIPTIONAL REGULATOR RV0890C-RELATED"/>
    <property type="match status" value="1"/>
</dbReference>
<dbReference type="InterPro" id="IPR027417">
    <property type="entry name" value="P-loop_NTPase"/>
</dbReference>
<keyword evidence="6" id="KW-0175">Coiled coil</keyword>
<dbReference type="InterPro" id="IPR002182">
    <property type="entry name" value="NB-ARC"/>
</dbReference>
<dbReference type="PANTHER" id="PTHR47691">
    <property type="entry name" value="REGULATOR-RELATED"/>
    <property type="match status" value="1"/>
</dbReference>
<feature type="domain" description="MYND-type" evidence="7">
    <location>
        <begin position="1370"/>
        <end position="1408"/>
    </location>
</feature>
<evidence type="ECO:0000313" key="9">
    <source>
        <dbReference type="Proteomes" id="UP001159427"/>
    </source>
</evidence>
<evidence type="ECO:0000256" key="2">
    <source>
        <dbReference type="ARBA" id="ARBA00022771"/>
    </source>
</evidence>
<dbReference type="Pfam" id="PF01753">
    <property type="entry name" value="zf-MYND"/>
    <property type="match status" value="1"/>
</dbReference>
<evidence type="ECO:0000256" key="6">
    <source>
        <dbReference type="SAM" id="Coils"/>
    </source>
</evidence>
<dbReference type="Gene3D" id="3.40.50.300">
    <property type="entry name" value="P-loop containing nucleotide triphosphate hydrolases"/>
    <property type="match status" value="1"/>
</dbReference>
<dbReference type="PRINTS" id="PR00364">
    <property type="entry name" value="DISEASERSIST"/>
</dbReference>
<keyword evidence="2 4" id="KW-0863">Zinc-finger</keyword>
<dbReference type="InterPro" id="IPR056681">
    <property type="entry name" value="DUF7779"/>
</dbReference>
<evidence type="ECO:0000256" key="5">
    <source>
        <dbReference type="PROSITE-ProRule" id="PRU00339"/>
    </source>
</evidence>
<accession>A0ABN8QMQ0</accession>
<evidence type="ECO:0000313" key="8">
    <source>
        <dbReference type="EMBL" id="CAH3164828.1"/>
    </source>
</evidence>
<dbReference type="InterPro" id="IPR006626">
    <property type="entry name" value="PbH1"/>
</dbReference>
<dbReference type="SUPFAM" id="SSF52540">
    <property type="entry name" value="P-loop containing nucleoside triphosphate hydrolases"/>
    <property type="match status" value="1"/>
</dbReference>
<dbReference type="SUPFAM" id="SSF48452">
    <property type="entry name" value="TPR-like"/>
    <property type="match status" value="1"/>
</dbReference>
<dbReference type="InterPro" id="IPR011990">
    <property type="entry name" value="TPR-like_helical_dom_sf"/>
</dbReference>
<reference evidence="8 9" key="1">
    <citation type="submission" date="2022-05" db="EMBL/GenBank/DDBJ databases">
        <authorList>
            <consortium name="Genoscope - CEA"/>
            <person name="William W."/>
        </authorList>
    </citation>
    <scope>NUCLEOTIDE SEQUENCE [LARGE SCALE GENOMIC DNA]</scope>
</reference>
<dbReference type="Proteomes" id="UP001159427">
    <property type="component" value="Unassembled WGS sequence"/>
</dbReference>
<dbReference type="InterPro" id="IPR039448">
    <property type="entry name" value="Beta_helix"/>
</dbReference>
<evidence type="ECO:0000259" key="7">
    <source>
        <dbReference type="PROSITE" id="PS50865"/>
    </source>
</evidence>
<evidence type="ECO:0000256" key="1">
    <source>
        <dbReference type="ARBA" id="ARBA00022723"/>
    </source>
</evidence>
<dbReference type="PROSITE" id="PS50865">
    <property type="entry name" value="ZF_MYND_2"/>
    <property type="match status" value="1"/>
</dbReference>
<dbReference type="Pfam" id="PF25000">
    <property type="entry name" value="DUF7779"/>
    <property type="match status" value="1"/>
</dbReference>
<dbReference type="SUPFAM" id="SSF144232">
    <property type="entry name" value="HIT/MYND zinc finger-like"/>
    <property type="match status" value="1"/>
</dbReference>
<dbReference type="Gene3D" id="2.160.20.10">
    <property type="entry name" value="Single-stranded right-handed beta-helix, Pectin lyase-like"/>
    <property type="match status" value="1"/>
</dbReference>
<keyword evidence="1" id="KW-0479">Metal-binding</keyword>
<evidence type="ECO:0000256" key="3">
    <source>
        <dbReference type="ARBA" id="ARBA00022833"/>
    </source>
</evidence>
<keyword evidence="5" id="KW-0802">TPR repeat</keyword>
<dbReference type="InterPro" id="IPR002893">
    <property type="entry name" value="Znf_MYND"/>
</dbReference>
<dbReference type="SMART" id="SM00028">
    <property type="entry name" value="TPR"/>
    <property type="match status" value="2"/>
</dbReference>
<dbReference type="InterPro" id="IPR012334">
    <property type="entry name" value="Pectin_lyas_fold"/>
</dbReference>
<feature type="repeat" description="TPR" evidence="5">
    <location>
        <begin position="862"/>
        <end position="895"/>
    </location>
</feature>
<dbReference type="Pfam" id="PF13229">
    <property type="entry name" value="Beta_helix"/>
    <property type="match status" value="1"/>
</dbReference>
<dbReference type="SUPFAM" id="SSF51126">
    <property type="entry name" value="Pectin lyase-like"/>
    <property type="match status" value="1"/>
</dbReference>
<dbReference type="EMBL" id="CALNXI010001321">
    <property type="protein sequence ID" value="CAH3164828.1"/>
    <property type="molecule type" value="Genomic_DNA"/>
</dbReference>
<sequence length="1553" mass="177080">MASPSSGSFQEQRRWLVVGIALHHVLTPCLRDKIKGELTTFYQHLVRHCGLDKQTYPSFMKNIPPSTVNLNYESINNNHTATHRSHYDYRVRDEVSLAKLFMKPFMATFNAFDSSFDSSAALTVLNQAPPFTSVKPFAEDVRSNVRNEWAHCNFTAWTQGHYDTCFDHMEALLKSLSLPLVDEAKALDSLKLWRKQGQDICLGKPLDDTLLQLVRKEVQQLSDSFDNLKDEDRRIYAILGLFKSELDKAIATLQEKQAELEVTCKELRQHKEMFTEKMSAKDKELEMCRESTQKVHHLCKRLEVKTSSMQQDFDFLKTAVKSLPHSEDFSDIVFDAPEQTKWFTKREKEIENIENCLPLNERKELKMAAICGLGGCGKSTLASYFAWKRKQEYEGGVFWFSMEDDRKFESSVSDLALRLGIEANSFDFTLSKLLLWISKQEKPWLMVLDDVDQLKFSEQMHMILSGRWKRRAHGHILLTTRRESKEVCSSVDLEPSCCVEVLSFSEEEAKRFLRVRCGATSTGKEVELDELVSELGCLPLALEQAGAHIKALQCSIAHYLESYKIQRVQLLSEHPRAQPLWEYESQNRLAVHTTWLLNFEYVKKSPQGELASKFLEASAFFAPNEIQEELINCELLSTDKTSKILLMKNQIVEVLTKFSLFQRKSNRTLALHRLVQEVIRNKMTFQETATSMRTAVKLLHQAFRDCPSPDEVLVCVSSSDQEQPSAFLTNQSRFYLWSKLTTHASELQQHLKTLLYEENIGREIKTVALTSETSRVVYENAIQLSVHGHQAEAMEAERLAFRIFDSCPSAEGRISNEYLTKLFPHVLPLPQVIQKTVLYSSRRPAECSRLSGHATKQSHSADDALRLRGNTLYKEGCYKEAVEVYSEALEAYDEGKQPDPRLLNNRATAYLKLGSFQQCLQDSEEYIKIFPTCWKGYTRKALALNGLGLRFPALCFAANAYYRDENSCRRFESFVNVFKDLDGKWVVVDSSESLQHCLKLNHEYRCGRTVLLRNGQYDLVDFQIITNATLAALEKNSDVTITCDRPFFHLTCFCQNIAFTGKEDLTITPDANVEFHKCSFRNCTPMKPVLSVAGSAKFVECTVKDSRGSGIGAQGLNSSVTLIKCEISGNGNKENGYAYGIRVFDKGRLLAHECRIYGNVRGIWLDEGPVGGPGTQADEAIITDCEIYDNKYEGVVVGGFPWRSPELPSVVMRGNKIYHNGTFGVRSTFNLNNILFENNAVFENLWWGVCVHNNSGGVYKDNEICNNKMGGIMVGPQAPGKPPCLVVSNFIHDNCGPAYRGGLRFAERDSFPVELQTYFNRVKQEQKQKPWLTYNVSFPGMVRAELRSNRCFGNDHAQKPVKADTTKVHCAFCFRHDSDMKSCKGCMTAKYCGKKCQILHWKKHKHTCKATGQRNSVEVEIPFLAPGTSIGLTTHPSLQPGGPNYCSPTPRDGSRFIVKIQTFEEGFYKDIIDMRGFVSDEQDPHKARMRLYNRSRHVLFEFRGKPRLYHLIMECGVIGKMCNLTKKLYCWAAFKDAKNLRIFTHELPELQEW</sequence>
<dbReference type="Pfam" id="PF00931">
    <property type="entry name" value="NB-ARC"/>
    <property type="match status" value="1"/>
</dbReference>
<feature type="coiled-coil region" evidence="6">
    <location>
        <begin position="211"/>
        <end position="273"/>
    </location>
</feature>
<dbReference type="PROSITE" id="PS50005">
    <property type="entry name" value="TPR"/>
    <property type="match status" value="1"/>
</dbReference>
<gene>
    <name evidence="8" type="ORF">PEVE_00005113</name>
</gene>
<dbReference type="Gene3D" id="1.25.40.10">
    <property type="entry name" value="Tetratricopeptide repeat domain"/>
    <property type="match status" value="1"/>
</dbReference>
<comment type="caution">
    <text evidence="8">The sequence shown here is derived from an EMBL/GenBank/DDBJ whole genome shotgun (WGS) entry which is preliminary data.</text>
</comment>
<dbReference type="InterPro" id="IPR019734">
    <property type="entry name" value="TPR_rpt"/>
</dbReference>
<protein>
    <recommendedName>
        <fullName evidence="7">MYND-type domain-containing protein</fullName>
    </recommendedName>
</protein>
<keyword evidence="3" id="KW-0862">Zinc</keyword>
<evidence type="ECO:0000256" key="4">
    <source>
        <dbReference type="PROSITE-ProRule" id="PRU00134"/>
    </source>
</evidence>
<dbReference type="InterPro" id="IPR011050">
    <property type="entry name" value="Pectin_lyase_fold/virulence"/>
</dbReference>
<name>A0ABN8QMQ0_9CNID</name>
<proteinExistence type="predicted"/>
<keyword evidence="9" id="KW-1185">Reference proteome</keyword>
<dbReference type="SMART" id="SM00710">
    <property type="entry name" value="PbH1"/>
    <property type="match status" value="7"/>
</dbReference>